<accession>A0A1I8G058</accession>
<evidence type="ECO:0000313" key="1">
    <source>
        <dbReference type="Proteomes" id="UP000095280"/>
    </source>
</evidence>
<dbReference type="InterPro" id="IPR022041">
    <property type="entry name" value="Methyltransf_FA"/>
</dbReference>
<sequence length="170" mass="18572">MGCSPSRNVSQYIEVIASKSPDYLCRSTEVKHSVGVLFDVKGFSDAVISLCGPQEMVDYEATIGAFGNSRCILRSTLDPEVVAHNNAPSLLNQTDYRQMWLTWRQCQLCLGDGPRAGLSKYELLSLPIAAVQSASGAAEAYRPFCLKVSCPTAGSRVCFRNPRLLFEGDI</sequence>
<reference evidence="2" key="1">
    <citation type="submission" date="2016-11" db="UniProtKB">
        <authorList>
            <consortium name="WormBaseParasite"/>
        </authorList>
    </citation>
    <scope>IDENTIFICATION</scope>
</reference>
<proteinExistence type="predicted"/>
<dbReference type="WBParaSite" id="maker-uti_cns_0000437-snap-gene-1.19-mRNA-1">
    <property type="protein sequence ID" value="maker-uti_cns_0000437-snap-gene-1.19-mRNA-1"/>
    <property type="gene ID" value="maker-uti_cns_0000437-snap-gene-1.19"/>
</dbReference>
<protein>
    <submittedName>
        <fullName evidence="2">Methyltransf_FA domain-containing protein</fullName>
    </submittedName>
</protein>
<evidence type="ECO:0000313" key="2">
    <source>
        <dbReference type="WBParaSite" id="maker-uti_cns_0000437-snap-gene-1.19-mRNA-1"/>
    </source>
</evidence>
<dbReference type="AlphaFoldDB" id="A0A1I8G058"/>
<name>A0A1I8G058_9PLAT</name>
<keyword evidence="1" id="KW-1185">Reference proteome</keyword>
<dbReference type="Proteomes" id="UP000095280">
    <property type="component" value="Unplaced"/>
</dbReference>
<organism evidence="1 2">
    <name type="scientific">Macrostomum lignano</name>
    <dbReference type="NCBI Taxonomy" id="282301"/>
    <lineage>
        <taxon>Eukaryota</taxon>
        <taxon>Metazoa</taxon>
        <taxon>Spiralia</taxon>
        <taxon>Lophotrochozoa</taxon>
        <taxon>Platyhelminthes</taxon>
        <taxon>Rhabditophora</taxon>
        <taxon>Macrostomorpha</taxon>
        <taxon>Macrostomida</taxon>
        <taxon>Macrostomidae</taxon>
        <taxon>Macrostomum</taxon>
    </lineage>
</organism>
<dbReference type="Pfam" id="PF12248">
    <property type="entry name" value="Methyltransf_FA"/>
    <property type="match status" value="1"/>
</dbReference>